<dbReference type="Proteomes" id="UP000015453">
    <property type="component" value="Unassembled WGS sequence"/>
</dbReference>
<organism evidence="2 3">
    <name type="scientific">Genlisea aurea</name>
    <dbReference type="NCBI Taxonomy" id="192259"/>
    <lineage>
        <taxon>Eukaryota</taxon>
        <taxon>Viridiplantae</taxon>
        <taxon>Streptophyta</taxon>
        <taxon>Embryophyta</taxon>
        <taxon>Tracheophyta</taxon>
        <taxon>Spermatophyta</taxon>
        <taxon>Magnoliopsida</taxon>
        <taxon>eudicotyledons</taxon>
        <taxon>Gunneridae</taxon>
        <taxon>Pentapetalae</taxon>
        <taxon>asterids</taxon>
        <taxon>lamiids</taxon>
        <taxon>Lamiales</taxon>
        <taxon>Lentibulariaceae</taxon>
        <taxon>Genlisea</taxon>
    </lineage>
</organism>
<sequence length="157" mass="17585">VKVKLKGHSKRITGLAFSNVSSVLVSSGADAQICVWNSDGWEKQRSRFLQLPSSGRSQSSTSETRVQFHQDQIHFLVAHESQLAIYDASKLECIKQWTPPRESCVSPISYATFSCDSQLVYASLLDATVCIFSAMHLRLRCRINPSAYLPSNPRQKH</sequence>
<dbReference type="Pfam" id="PF00400">
    <property type="entry name" value="WD40"/>
    <property type="match status" value="1"/>
</dbReference>
<dbReference type="PANTHER" id="PTHR44083">
    <property type="entry name" value="TOPLESS-RELATED PROTEIN 1-RELATED"/>
    <property type="match status" value="1"/>
</dbReference>
<name>S8DEC1_9LAMI</name>
<comment type="caution">
    <text evidence="2">The sequence shown here is derived from an EMBL/GenBank/DDBJ whole genome shotgun (WGS) entry which is preliminary data.</text>
</comment>
<protein>
    <submittedName>
        <fullName evidence="2">Uncharacterized protein</fullName>
    </submittedName>
</protein>
<dbReference type="InterPro" id="IPR015943">
    <property type="entry name" value="WD40/YVTN_repeat-like_dom_sf"/>
</dbReference>
<evidence type="ECO:0000313" key="2">
    <source>
        <dbReference type="EMBL" id="EPS57737.1"/>
    </source>
</evidence>
<dbReference type="GO" id="GO:0006355">
    <property type="term" value="P:regulation of DNA-templated transcription"/>
    <property type="evidence" value="ECO:0007669"/>
    <property type="project" value="InterPro"/>
</dbReference>
<dbReference type="InterPro" id="IPR001680">
    <property type="entry name" value="WD40_rpt"/>
</dbReference>
<keyword evidence="1" id="KW-0853">WD repeat</keyword>
<dbReference type="EMBL" id="AUSU01009900">
    <property type="protein sequence ID" value="EPS57737.1"/>
    <property type="molecule type" value="Genomic_DNA"/>
</dbReference>
<dbReference type="Gene3D" id="2.130.10.10">
    <property type="entry name" value="YVTN repeat-like/Quinoprotein amine dehydrogenase"/>
    <property type="match status" value="1"/>
</dbReference>
<feature type="repeat" description="WD" evidence="1">
    <location>
        <begin position="5"/>
        <end position="37"/>
    </location>
</feature>
<dbReference type="AlphaFoldDB" id="S8DEC1"/>
<accession>S8DEC1</accession>
<reference evidence="2 3" key="1">
    <citation type="journal article" date="2013" name="BMC Genomics">
        <title>The miniature genome of a carnivorous plant Genlisea aurea contains a low number of genes and short non-coding sequences.</title>
        <authorList>
            <person name="Leushkin E.V."/>
            <person name="Sutormin R.A."/>
            <person name="Nabieva E.R."/>
            <person name="Penin A.A."/>
            <person name="Kondrashov A.S."/>
            <person name="Logacheva M.D."/>
        </authorList>
    </citation>
    <scope>NUCLEOTIDE SEQUENCE [LARGE SCALE GENOMIC DNA]</scope>
</reference>
<feature type="non-terminal residue" evidence="2">
    <location>
        <position position="1"/>
    </location>
</feature>
<dbReference type="PANTHER" id="PTHR44083:SF45">
    <property type="entry name" value="TOPLESS-RELATED PROTEIN 1"/>
    <property type="match status" value="1"/>
</dbReference>
<dbReference type="OrthoDB" id="1850764at2759"/>
<dbReference type="InterPro" id="IPR027728">
    <property type="entry name" value="Topless_fam"/>
</dbReference>
<keyword evidence="3" id="KW-1185">Reference proteome</keyword>
<proteinExistence type="predicted"/>
<evidence type="ECO:0000313" key="3">
    <source>
        <dbReference type="Proteomes" id="UP000015453"/>
    </source>
</evidence>
<dbReference type="SMART" id="SM00320">
    <property type="entry name" value="WD40"/>
    <property type="match status" value="2"/>
</dbReference>
<dbReference type="InterPro" id="IPR036322">
    <property type="entry name" value="WD40_repeat_dom_sf"/>
</dbReference>
<dbReference type="PROSITE" id="PS50294">
    <property type="entry name" value="WD_REPEATS_REGION"/>
    <property type="match status" value="1"/>
</dbReference>
<dbReference type="SUPFAM" id="SSF50978">
    <property type="entry name" value="WD40 repeat-like"/>
    <property type="match status" value="1"/>
</dbReference>
<evidence type="ECO:0000256" key="1">
    <source>
        <dbReference type="PROSITE-ProRule" id="PRU00221"/>
    </source>
</evidence>
<gene>
    <name evidence="2" type="ORF">M569_17080</name>
</gene>
<dbReference type="PROSITE" id="PS50082">
    <property type="entry name" value="WD_REPEATS_2"/>
    <property type="match status" value="1"/>
</dbReference>